<dbReference type="GO" id="GO:0043022">
    <property type="term" value="F:ribosome binding"/>
    <property type="evidence" value="ECO:0007669"/>
    <property type="project" value="TreeGrafter"/>
</dbReference>
<dbReference type="NCBIfam" id="TIGR00168">
    <property type="entry name" value="infC"/>
    <property type="match status" value="1"/>
</dbReference>
<reference evidence="6" key="1">
    <citation type="journal article" date="2012" name="PLoS ONE">
        <title>Gene sets for utilization of primary and secondary nutrition supplies in the distal gut of endangered iberian lynx.</title>
        <authorList>
            <person name="Alcaide M."/>
            <person name="Messina E."/>
            <person name="Richter M."/>
            <person name="Bargiela R."/>
            <person name="Peplies J."/>
            <person name="Huws S.A."/>
            <person name="Newbold C.J."/>
            <person name="Golyshin P.N."/>
            <person name="Simon M.A."/>
            <person name="Lopez G."/>
            <person name="Yakimov M.M."/>
            <person name="Ferrer M."/>
        </authorList>
    </citation>
    <scope>NUCLEOTIDE SEQUENCE</scope>
</reference>
<dbReference type="AlphaFoldDB" id="J9GR24"/>
<name>J9GR24_9ZZZZ</name>
<dbReference type="GO" id="GO:0005829">
    <property type="term" value="C:cytosol"/>
    <property type="evidence" value="ECO:0007669"/>
    <property type="project" value="TreeGrafter"/>
</dbReference>
<dbReference type="InterPro" id="IPR001288">
    <property type="entry name" value="Translation_initiation_fac_3"/>
</dbReference>
<dbReference type="PROSITE" id="PS00938">
    <property type="entry name" value="IF3"/>
    <property type="match status" value="1"/>
</dbReference>
<evidence type="ECO:0000259" key="4">
    <source>
        <dbReference type="Pfam" id="PF00707"/>
    </source>
</evidence>
<dbReference type="PANTHER" id="PTHR10938">
    <property type="entry name" value="TRANSLATION INITIATION FACTOR IF-3"/>
    <property type="match status" value="1"/>
</dbReference>
<dbReference type="PANTHER" id="PTHR10938:SF0">
    <property type="entry name" value="TRANSLATION INITIATION FACTOR IF-3, MITOCHONDRIAL"/>
    <property type="match status" value="1"/>
</dbReference>
<keyword evidence="3" id="KW-0648">Protein biosynthesis</keyword>
<dbReference type="Gene3D" id="3.30.110.10">
    <property type="entry name" value="Translation initiation factor 3 (IF-3), C-terminal domain"/>
    <property type="match status" value="1"/>
</dbReference>
<accession>J9GR24</accession>
<dbReference type="InterPro" id="IPR036787">
    <property type="entry name" value="T_IF-3_N_sf"/>
</dbReference>
<feature type="domain" description="Translation initiation factor 3 N-terminal" evidence="5">
    <location>
        <begin position="40"/>
        <end position="109"/>
    </location>
</feature>
<dbReference type="Pfam" id="PF00707">
    <property type="entry name" value="IF3_C"/>
    <property type="match status" value="1"/>
</dbReference>
<organism evidence="6">
    <name type="scientific">gut metagenome</name>
    <dbReference type="NCBI Taxonomy" id="749906"/>
    <lineage>
        <taxon>unclassified sequences</taxon>
        <taxon>metagenomes</taxon>
        <taxon>organismal metagenomes</taxon>
    </lineage>
</organism>
<gene>
    <name evidence="6" type="ORF">EVA_06935</name>
</gene>
<dbReference type="InterPro" id="IPR036788">
    <property type="entry name" value="T_IF-3_C_sf"/>
</dbReference>
<dbReference type="InterPro" id="IPR019815">
    <property type="entry name" value="Translation_initiation_fac_3_C"/>
</dbReference>
<dbReference type="GO" id="GO:0032790">
    <property type="term" value="P:ribosome disassembly"/>
    <property type="evidence" value="ECO:0007669"/>
    <property type="project" value="TreeGrafter"/>
</dbReference>
<comment type="similarity">
    <text evidence="1">Belongs to the IF-3 family.</text>
</comment>
<dbReference type="FunFam" id="3.10.20.80:FF:000001">
    <property type="entry name" value="Translation initiation factor IF-3"/>
    <property type="match status" value="1"/>
</dbReference>
<dbReference type="SUPFAM" id="SSF55200">
    <property type="entry name" value="Translation initiation factor IF3, C-terminal domain"/>
    <property type="match status" value="1"/>
</dbReference>
<feature type="domain" description="Translation initiation factor 3 C-terminal" evidence="4">
    <location>
        <begin position="116"/>
        <end position="200"/>
    </location>
</feature>
<evidence type="ECO:0000256" key="3">
    <source>
        <dbReference type="ARBA" id="ARBA00022917"/>
    </source>
</evidence>
<evidence type="ECO:0000259" key="5">
    <source>
        <dbReference type="Pfam" id="PF05198"/>
    </source>
</evidence>
<dbReference type="InterPro" id="IPR019814">
    <property type="entry name" value="Translation_initiation_fac_3_N"/>
</dbReference>
<protein>
    <submittedName>
        <fullName evidence="6">Translation initiation factor 3</fullName>
    </submittedName>
</protein>
<evidence type="ECO:0000313" key="6">
    <source>
        <dbReference type="EMBL" id="EJX04958.1"/>
    </source>
</evidence>
<dbReference type="Pfam" id="PF05198">
    <property type="entry name" value="IF3_N"/>
    <property type="match status" value="1"/>
</dbReference>
<dbReference type="InterPro" id="IPR019813">
    <property type="entry name" value="Translation_initiation_fac3_CS"/>
</dbReference>
<dbReference type="FunFam" id="3.30.110.10:FF:000001">
    <property type="entry name" value="Translation initiation factor IF-3"/>
    <property type="match status" value="1"/>
</dbReference>
<dbReference type="GO" id="GO:0016020">
    <property type="term" value="C:membrane"/>
    <property type="evidence" value="ECO:0007669"/>
    <property type="project" value="TreeGrafter"/>
</dbReference>
<comment type="caution">
    <text evidence="6">The sequence shown here is derived from an EMBL/GenBank/DDBJ whole genome shotgun (WGS) entry which is preliminary data.</text>
</comment>
<dbReference type="EMBL" id="AMCI01001627">
    <property type="protein sequence ID" value="EJX04958.1"/>
    <property type="molecule type" value="Genomic_DNA"/>
</dbReference>
<proteinExistence type="inferred from homology"/>
<dbReference type="GO" id="GO:0003743">
    <property type="term" value="F:translation initiation factor activity"/>
    <property type="evidence" value="ECO:0007669"/>
    <property type="project" value="UniProtKB-KW"/>
</dbReference>
<evidence type="ECO:0000256" key="1">
    <source>
        <dbReference type="ARBA" id="ARBA00005439"/>
    </source>
</evidence>
<dbReference type="HAMAP" id="MF_00080">
    <property type="entry name" value="IF_3"/>
    <property type="match status" value="1"/>
</dbReference>
<dbReference type="Gene3D" id="3.10.20.80">
    <property type="entry name" value="Translation initiation factor 3 (IF-3), N-terminal domain"/>
    <property type="match status" value="1"/>
</dbReference>
<keyword evidence="2 6" id="KW-0396">Initiation factor</keyword>
<dbReference type="SUPFAM" id="SSF54364">
    <property type="entry name" value="Translation initiation factor IF3, N-terminal domain"/>
    <property type="match status" value="1"/>
</dbReference>
<evidence type="ECO:0000256" key="2">
    <source>
        <dbReference type="ARBA" id="ARBA00022540"/>
    </source>
</evidence>
<sequence length="205" mass="23339">MQHNLDFTRLPSPAAAFIFMAIKNWRCIHIATNGKKELELNEDIRDREIRVIGADGGQLGVMSARDALRLAEEQNLDLVKIAPQAVPPVCKILDYGKYRFEQQKREKEAKKNQKVIDVKEIRLSLNIDTNDFNTKVNQAAKFLKAGHKVKVSIRFRGREMAHTNLGLEVEKRFAEALPDAQVDKAPKLEGRSMQMFMSPKVGQQK</sequence>